<evidence type="ECO:0000313" key="3">
    <source>
        <dbReference type="EMBL" id="KAK1402364.1"/>
    </source>
</evidence>
<gene>
    <name evidence="3" type="ORF">POM88_001969</name>
    <name evidence="2" type="ORF">POM88_049323</name>
</gene>
<dbReference type="EMBL" id="JAUIZM010000001">
    <property type="protein sequence ID" value="KAK1402364.1"/>
    <property type="molecule type" value="Genomic_DNA"/>
</dbReference>
<keyword evidence="1" id="KW-0472">Membrane</keyword>
<reference evidence="2" key="1">
    <citation type="submission" date="2023-02" db="EMBL/GenBank/DDBJ databases">
        <title>Genome of toxic invasive species Heracleum sosnowskyi carries increased number of genes despite the absence of recent whole-genome duplications.</title>
        <authorList>
            <person name="Schelkunov M."/>
            <person name="Shtratnikova V."/>
            <person name="Makarenko M."/>
            <person name="Klepikova A."/>
            <person name="Omelchenko D."/>
            <person name="Novikova G."/>
            <person name="Obukhova E."/>
            <person name="Bogdanov V."/>
            <person name="Penin A."/>
            <person name="Logacheva M."/>
        </authorList>
    </citation>
    <scope>NUCLEOTIDE SEQUENCE</scope>
    <source>
        <strain evidence="2">Hsosn_3</strain>
        <tissue evidence="2">Leaf</tissue>
    </source>
</reference>
<protein>
    <submittedName>
        <fullName evidence="2">Uncharacterized protein</fullName>
    </submittedName>
</protein>
<evidence type="ECO:0000313" key="4">
    <source>
        <dbReference type="Proteomes" id="UP001237642"/>
    </source>
</evidence>
<reference evidence="2" key="2">
    <citation type="submission" date="2023-05" db="EMBL/GenBank/DDBJ databases">
        <authorList>
            <person name="Schelkunov M.I."/>
        </authorList>
    </citation>
    <scope>NUCLEOTIDE SEQUENCE</scope>
    <source>
        <strain evidence="2">Hsosn_3</strain>
        <tissue evidence="2">Leaf</tissue>
    </source>
</reference>
<dbReference type="AlphaFoldDB" id="A0AAD8GXI6"/>
<dbReference type="Proteomes" id="UP001237642">
    <property type="component" value="Unassembled WGS sequence"/>
</dbReference>
<comment type="caution">
    <text evidence="2">The sequence shown here is derived from an EMBL/GenBank/DDBJ whole genome shotgun (WGS) entry which is preliminary data.</text>
</comment>
<sequence>MKHIATPVQSRGKFGTARDAMILLKHKILKSILLRLTKKGRSAELALPPKMVIIKLSYAARHQKFHIYFSMHKVVIMILSYFLRLVYGVVMDIIDKEHDMNDKYDTVNG</sequence>
<keyword evidence="4" id="KW-1185">Reference proteome</keyword>
<proteinExistence type="predicted"/>
<evidence type="ECO:0000313" key="2">
    <source>
        <dbReference type="EMBL" id="KAK1356067.1"/>
    </source>
</evidence>
<keyword evidence="1" id="KW-0812">Transmembrane</keyword>
<dbReference type="EMBL" id="JAUIZM010000011">
    <property type="protein sequence ID" value="KAK1356067.1"/>
    <property type="molecule type" value="Genomic_DNA"/>
</dbReference>
<evidence type="ECO:0000256" key="1">
    <source>
        <dbReference type="SAM" id="Phobius"/>
    </source>
</evidence>
<accession>A0AAD8GXI6</accession>
<organism evidence="2 4">
    <name type="scientific">Heracleum sosnowskyi</name>
    <dbReference type="NCBI Taxonomy" id="360622"/>
    <lineage>
        <taxon>Eukaryota</taxon>
        <taxon>Viridiplantae</taxon>
        <taxon>Streptophyta</taxon>
        <taxon>Embryophyta</taxon>
        <taxon>Tracheophyta</taxon>
        <taxon>Spermatophyta</taxon>
        <taxon>Magnoliopsida</taxon>
        <taxon>eudicotyledons</taxon>
        <taxon>Gunneridae</taxon>
        <taxon>Pentapetalae</taxon>
        <taxon>asterids</taxon>
        <taxon>campanulids</taxon>
        <taxon>Apiales</taxon>
        <taxon>Apiaceae</taxon>
        <taxon>Apioideae</taxon>
        <taxon>apioid superclade</taxon>
        <taxon>Tordylieae</taxon>
        <taxon>Tordyliinae</taxon>
        <taxon>Heracleum</taxon>
    </lineage>
</organism>
<feature type="transmembrane region" description="Helical" evidence="1">
    <location>
        <begin position="74"/>
        <end position="94"/>
    </location>
</feature>
<name>A0AAD8GXI6_9APIA</name>
<keyword evidence="1" id="KW-1133">Transmembrane helix</keyword>